<gene>
    <name evidence="1" type="ORF">SAMN04487908_12032</name>
</gene>
<dbReference type="RefSeq" id="WP_159431772.1">
    <property type="nucleotide sequence ID" value="NZ_FQYV01000020.1"/>
</dbReference>
<evidence type="ECO:0000313" key="1">
    <source>
        <dbReference type="EMBL" id="SHJ58031.1"/>
    </source>
</evidence>
<accession>A0A1M6KGH6</accession>
<evidence type="ECO:0008006" key="3">
    <source>
        <dbReference type="Google" id="ProtNLM"/>
    </source>
</evidence>
<dbReference type="Proteomes" id="UP000184172">
    <property type="component" value="Unassembled WGS sequence"/>
</dbReference>
<name>A0A1M6KGH6_9FLAO</name>
<reference evidence="2" key="1">
    <citation type="submission" date="2016-11" db="EMBL/GenBank/DDBJ databases">
        <authorList>
            <person name="Varghese N."/>
            <person name="Submissions S."/>
        </authorList>
    </citation>
    <scope>NUCLEOTIDE SEQUENCE [LARGE SCALE GENOMIC DNA]</scope>
    <source>
        <strain evidence="2">DSM 26349</strain>
    </source>
</reference>
<dbReference type="PANTHER" id="PTHR33408:SF2">
    <property type="entry name" value="TRANSPOSASE DDE DOMAIN-CONTAINING PROTEIN"/>
    <property type="match status" value="1"/>
</dbReference>
<dbReference type="EMBL" id="FQYV01000020">
    <property type="protein sequence ID" value="SHJ58031.1"/>
    <property type="molecule type" value="Genomic_DNA"/>
</dbReference>
<sequence length="129" mass="15262">MSSFDDELLDFQYTFEPSLPPTPKRKPRNTSMAKAKLRYIQKNFPQNLDKYEKHEEILAGRSSYSKTDPDVTFMRMKDDQMQNGQLKPGYNVQVSSESQFVIHYALQQTTNDLHTLMPYLRSYECLYEF</sequence>
<organism evidence="1 2">
    <name type="scientific">Aequorivita viscosa</name>
    <dbReference type="NCBI Taxonomy" id="797419"/>
    <lineage>
        <taxon>Bacteria</taxon>
        <taxon>Pseudomonadati</taxon>
        <taxon>Bacteroidota</taxon>
        <taxon>Flavobacteriia</taxon>
        <taxon>Flavobacteriales</taxon>
        <taxon>Flavobacteriaceae</taxon>
        <taxon>Aequorivita</taxon>
    </lineage>
</organism>
<dbReference type="OrthoDB" id="1121830at2"/>
<dbReference type="STRING" id="797419.SAMN05216556_12040"/>
<dbReference type="PANTHER" id="PTHR33408">
    <property type="entry name" value="TRANSPOSASE"/>
    <property type="match status" value="1"/>
</dbReference>
<protein>
    <recommendedName>
        <fullName evidence="3">Transposase DDE domain-containing protein</fullName>
    </recommendedName>
</protein>
<proteinExistence type="predicted"/>
<dbReference type="AlphaFoldDB" id="A0A1M6KGH6"/>
<keyword evidence="2" id="KW-1185">Reference proteome</keyword>
<evidence type="ECO:0000313" key="2">
    <source>
        <dbReference type="Proteomes" id="UP000184172"/>
    </source>
</evidence>